<evidence type="ECO:0000313" key="2">
    <source>
        <dbReference type="Proteomes" id="UP001189429"/>
    </source>
</evidence>
<sequence>MEATLTMTSAKSEEALHARELGPDDIAWPADVGTEEDGAIVQAAGAVDEDEGGEGSVAVESDEVVLARLRWMRALEVGYVFRCGVCVGQLSQGGASLNGCRHAVSQKVGERAIMLGLAPGQDVP</sequence>
<proteinExistence type="predicted"/>
<gene>
    <name evidence="1" type="ORF">PCOR1329_LOCUS52220</name>
</gene>
<reference evidence="1" key="1">
    <citation type="submission" date="2023-10" db="EMBL/GenBank/DDBJ databases">
        <authorList>
            <person name="Chen Y."/>
            <person name="Shah S."/>
            <person name="Dougan E. K."/>
            <person name="Thang M."/>
            <person name="Chan C."/>
        </authorList>
    </citation>
    <scope>NUCLEOTIDE SEQUENCE [LARGE SCALE GENOMIC DNA]</scope>
</reference>
<evidence type="ECO:0000313" key="1">
    <source>
        <dbReference type="EMBL" id="CAK0864297.1"/>
    </source>
</evidence>
<name>A0ABN9UVY6_9DINO</name>
<dbReference type="EMBL" id="CAUYUJ010016351">
    <property type="protein sequence ID" value="CAK0864297.1"/>
    <property type="molecule type" value="Genomic_DNA"/>
</dbReference>
<accession>A0ABN9UVY6</accession>
<protein>
    <submittedName>
        <fullName evidence="1">Uncharacterized protein</fullName>
    </submittedName>
</protein>
<organism evidence="1 2">
    <name type="scientific">Prorocentrum cordatum</name>
    <dbReference type="NCBI Taxonomy" id="2364126"/>
    <lineage>
        <taxon>Eukaryota</taxon>
        <taxon>Sar</taxon>
        <taxon>Alveolata</taxon>
        <taxon>Dinophyceae</taxon>
        <taxon>Prorocentrales</taxon>
        <taxon>Prorocentraceae</taxon>
        <taxon>Prorocentrum</taxon>
    </lineage>
</organism>
<comment type="caution">
    <text evidence="1">The sequence shown here is derived from an EMBL/GenBank/DDBJ whole genome shotgun (WGS) entry which is preliminary data.</text>
</comment>
<dbReference type="Proteomes" id="UP001189429">
    <property type="component" value="Unassembled WGS sequence"/>
</dbReference>
<feature type="non-terminal residue" evidence="1">
    <location>
        <position position="124"/>
    </location>
</feature>
<keyword evidence="2" id="KW-1185">Reference proteome</keyword>